<comment type="caution">
    <text evidence="3">The sequence shown here is derived from an EMBL/GenBank/DDBJ whole genome shotgun (WGS) entry which is preliminary data.</text>
</comment>
<feature type="domain" description="DUF7507" evidence="2">
    <location>
        <begin position="299"/>
        <end position="395"/>
    </location>
</feature>
<accession>A0ABU2D5B7</accession>
<name>A0ABU2D5B7_9EURY</name>
<sequence>MRYNMRHIILLIIGIFLLTIPVTASTNPFGTAENYNGFIFKNVLHNGGDVEGAFAVGGDTTLSSFGVGSSLPAGGNPAGIGMVVGGNSTWNNGELFHGNMCVGGTVSHTSVTIDDGVLLNPSTPINFTAEEIYLKSLSSYWASLPATPGTTVILQSWGRLDLTGTNSSLNVFFVSNVQWQGTGEIQLVVPSGSSVIINVEGTTDSLPHTPPGYFGNMNFNGNNGGNAWQTAIWNFYNMTNMSMSSVSWKGSLLAPYANFTYANGNVEGNLIAKSMTMPGSAELHLYPFIGDVPVPAVHNPKLTINKSASPANYSTARQTITYSYNVTNSGNVNIAGPITVTDNKVGTVNITAEDLIPGQSVIGTANYTITQSDLDNGSVTNSAFASGIFNGTVVNSTTVTTTVTANQTPGGSVTNSAFASGIFNGTVVNSTTVTITVTANQ</sequence>
<feature type="non-terminal residue" evidence="3">
    <location>
        <position position="441"/>
    </location>
</feature>
<dbReference type="Proteomes" id="UP001246244">
    <property type="component" value="Unassembled WGS sequence"/>
</dbReference>
<dbReference type="EMBL" id="JAVKPK010000102">
    <property type="protein sequence ID" value="MDR7667184.1"/>
    <property type="molecule type" value="Genomic_DNA"/>
</dbReference>
<reference evidence="4" key="1">
    <citation type="submission" date="2023-07" db="EMBL/GenBank/DDBJ databases">
        <title>Whole-genome sequencing of a new Methanosarcina sp. Z-7115.</title>
        <authorList>
            <person name="Zhilina T.N."/>
            <person name="Merkel A.Y."/>
        </authorList>
    </citation>
    <scope>NUCLEOTIDE SEQUENCE [LARGE SCALE GENOMIC DNA]</scope>
    <source>
        <strain evidence="4">Z-7115</strain>
    </source>
</reference>
<dbReference type="Pfam" id="PF20597">
    <property type="entry name" value="pAdhesive_15"/>
    <property type="match status" value="1"/>
</dbReference>
<evidence type="ECO:0000259" key="1">
    <source>
        <dbReference type="Pfam" id="PF20597"/>
    </source>
</evidence>
<feature type="domain" description="Choice-of-anchor A" evidence="1">
    <location>
        <begin position="28"/>
        <end position="285"/>
    </location>
</feature>
<protein>
    <submittedName>
        <fullName evidence="3">Choice-of-anchor A family protein</fullName>
    </submittedName>
</protein>
<evidence type="ECO:0000259" key="2">
    <source>
        <dbReference type="Pfam" id="PF24346"/>
    </source>
</evidence>
<dbReference type="InterPro" id="IPR026588">
    <property type="entry name" value="Choice_anch_A"/>
</dbReference>
<proteinExistence type="predicted"/>
<dbReference type="NCBIfam" id="TIGR04215">
    <property type="entry name" value="choice_anch_A"/>
    <property type="match status" value="1"/>
</dbReference>
<gene>
    <name evidence="3" type="ORF">RG963_15650</name>
</gene>
<keyword evidence="4" id="KW-1185">Reference proteome</keyword>
<organism evidence="3 4">
    <name type="scientific">Methanosarcina baikalica</name>
    <dbReference type="NCBI Taxonomy" id="3073890"/>
    <lineage>
        <taxon>Archaea</taxon>
        <taxon>Methanobacteriati</taxon>
        <taxon>Methanobacteriota</taxon>
        <taxon>Stenosarchaea group</taxon>
        <taxon>Methanomicrobia</taxon>
        <taxon>Methanosarcinales</taxon>
        <taxon>Methanosarcinaceae</taxon>
        <taxon>Methanosarcina</taxon>
    </lineage>
</organism>
<dbReference type="InterPro" id="IPR055354">
    <property type="entry name" value="DUF7507"/>
</dbReference>
<dbReference type="RefSeq" id="WP_310577212.1">
    <property type="nucleotide sequence ID" value="NZ_JAVKPK010000102.1"/>
</dbReference>
<evidence type="ECO:0000313" key="3">
    <source>
        <dbReference type="EMBL" id="MDR7667184.1"/>
    </source>
</evidence>
<dbReference type="Pfam" id="PF24346">
    <property type="entry name" value="DUF7507"/>
    <property type="match status" value="1"/>
</dbReference>
<evidence type="ECO:0000313" key="4">
    <source>
        <dbReference type="Proteomes" id="UP001246244"/>
    </source>
</evidence>